<sequence length="87" mass="10041">MAMKTKDSQKEKKRKHLKNHRVYQISCALCYGPQVKHQGKVLQEHFICLFRALICSPLILSLVKKAFLSSNFSMNQKIKAMKILPPV</sequence>
<reference evidence="1" key="1">
    <citation type="journal article" date="2005" name="BMC Biol.">
        <title>The sequence of rice chromosomes 11 and 12, rich in disease resistance genes and recent gene duplications.</title>
        <authorList>
            <consortium name="The rice chromosomes 11 and 12 sequencing consortia"/>
        </authorList>
    </citation>
    <scope>NUCLEOTIDE SEQUENCE [LARGE SCALE GENOMIC DNA]</scope>
</reference>
<reference evidence="1" key="2">
    <citation type="submission" date="2005-04" db="EMBL/GenBank/DDBJ databases">
        <authorList>
            <person name="Buell C.R."/>
            <person name="Wing R.A."/>
            <person name="McCombie W.A."/>
            <person name="Ouyang S."/>
        </authorList>
    </citation>
    <scope>NUCLEOTIDE SEQUENCE</scope>
</reference>
<gene>
    <name evidence="1" type="ordered locus">LOC_Os11g38970</name>
</gene>
<protein>
    <submittedName>
        <fullName evidence="1">Uncharacterized protein</fullName>
    </submittedName>
</protein>
<proteinExistence type="predicted"/>
<organism evidence="1">
    <name type="scientific">Oryza sativa subsp. japonica</name>
    <name type="common">Rice</name>
    <dbReference type="NCBI Taxonomy" id="39947"/>
    <lineage>
        <taxon>Eukaryota</taxon>
        <taxon>Viridiplantae</taxon>
        <taxon>Streptophyta</taxon>
        <taxon>Embryophyta</taxon>
        <taxon>Tracheophyta</taxon>
        <taxon>Spermatophyta</taxon>
        <taxon>Magnoliopsida</taxon>
        <taxon>Liliopsida</taxon>
        <taxon>Poales</taxon>
        <taxon>Poaceae</taxon>
        <taxon>BOP clade</taxon>
        <taxon>Oryzoideae</taxon>
        <taxon>Oryzeae</taxon>
        <taxon>Oryzinae</taxon>
        <taxon>Oryza</taxon>
        <taxon>Oryza sativa</taxon>
    </lineage>
</organism>
<accession>Q2R1J6</accession>
<dbReference type="AlphaFoldDB" id="Q2R1J6"/>
<name>Q2R1J6_ORYSJ</name>
<reference evidence="1" key="3">
    <citation type="submission" date="2006-01" db="EMBL/GenBank/DDBJ databases">
        <authorList>
            <person name="Buell R."/>
        </authorList>
    </citation>
    <scope>NUCLEOTIDE SEQUENCE</scope>
</reference>
<evidence type="ECO:0000313" key="1">
    <source>
        <dbReference type="EMBL" id="ABA94603.1"/>
    </source>
</evidence>
<dbReference type="EMBL" id="DP000010">
    <property type="protein sequence ID" value="ABA94603.1"/>
    <property type="molecule type" value="Genomic_DNA"/>
</dbReference>